<keyword evidence="1" id="KW-1133">Transmembrane helix</keyword>
<dbReference type="KEGG" id="trs:Terro_3006"/>
<dbReference type="HOGENOM" id="CLU_100992_0_0_0"/>
<evidence type="ECO:0000313" key="3">
    <source>
        <dbReference type="Proteomes" id="UP000006056"/>
    </source>
</evidence>
<keyword evidence="3" id="KW-1185">Reference proteome</keyword>
<sequence length="243" mass="26754">MISSRQFFAIYSGAVTLAFAGVVLLGARRPAQNTSFDQITVHRINVVEPDGTTRMVLSNNAEFPGAYYLGKEYPRTDRDATGMLFNDEEGTENGGLIFGGKKDKNGVTHSWGHLSFDEYQRDQTMVLESNSDGASRNTYYALNDDDRPYSLTPQFSAEWQRVKAMPPGPARVAASQAWHTKYPGGIVNRGYFGRGRDKSVTLSLKDQQGRERLVASVGPDGAPRIDFLDASGKVIRSISSDTK</sequence>
<reference evidence="2 3" key="1">
    <citation type="submission" date="2012-06" db="EMBL/GenBank/DDBJ databases">
        <title>Complete genome of Terriglobus roseus DSM 18391.</title>
        <authorList>
            <consortium name="US DOE Joint Genome Institute (JGI-PGF)"/>
            <person name="Lucas S."/>
            <person name="Copeland A."/>
            <person name="Lapidus A."/>
            <person name="Glavina del Rio T."/>
            <person name="Dalin E."/>
            <person name="Tice H."/>
            <person name="Bruce D."/>
            <person name="Goodwin L."/>
            <person name="Pitluck S."/>
            <person name="Peters L."/>
            <person name="Mikhailova N."/>
            <person name="Munk A.C.C."/>
            <person name="Kyrpides N."/>
            <person name="Mavromatis K."/>
            <person name="Ivanova N."/>
            <person name="Brettin T."/>
            <person name="Detter J.C."/>
            <person name="Han C."/>
            <person name="Larimer F."/>
            <person name="Land M."/>
            <person name="Hauser L."/>
            <person name="Markowitz V."/>
            <person name="Cheng J.-F."/>
            <person name="Hugenholtz P."/>
            <person name="Woyke T."/>
            <person name="Wu D."/>
            <person name="Brambilla E."/>
            <person name="Klenk H.-P."/>
            <person name="Eisen J.A."/>
        </authorList>
    </citation>
    <scope>NUCLEOTIDE SEQUENCE [LARGE SCALE GENOMIC DNA]</scope>
    <source>
        <strain evidence="3">DSM 18391 / NRRL B-41598 / KBS 63</strain>
    </source>
</reference>
<feature type="transmembrane region" description="Helical" evidence="1">
    <location>
        <begin position="7"/>
        <end position="27"/>
    </location>
</feature>
<accession>I3ZJ20</accession>
<dbReference type="AlphaFoldDB" id="I3ZJ20"/>
<dbReference type="Proteomes" id="UP000006056">
    <property type="component" value="Chromosome"/>
</dbReference>
<keyword evidence="1" id="KW-0812">Transmembrane</keyword>
<protein>
    <submittedName>
        <fullName evidence="2">Uncharacterized protein</fullName>
    </submittedName>
</protein>
<keyword evidence="1" id="KW-0472">Membrane</keyword>
<gene>
    <name evidence="2" type="ordered locus">Terro_3006</name>
</gene>
<evidence type="ECO:0000256" key="1">
    <source>
        <dbReference type="SAM" id="Phobius"/>
    </source>
</evidence>
<evidence type="ECO:0000313" key="2">
    <source>
        <dbReference type="EMBL" id="AFL89238.1"/>
    </source>
</evidence>
<name>I3ZJ20_TERRK</name>
<dbReference type="STRING" id="926566.Terro_3006"/>
<dbReference type="EMBL" id="CP003379">
    <property type="protein sequence ID" value="AFL89238.1"/>
    <property type="molecule type" value="Genomic_DNA"/>
</dbReference>
<dbReference type="eggNOG" id="ENOG502Z7N1">
    <property type="taxonomic scope" value="Bacteria"/>
</dbReference>
<organism evidence="2 3">
    <name type="scientific">Terriglobus roseus (strain DSM 18391 / NRRL B-41598 / KBS 63)</name>
    <dbReference type="NCBI Taxonomy" id="926566"/>
    <lineage>
        <taxon>Bacteria</taxon>
        <taxon>Pseudomonadati</taxon>
        <taxon>Acidobacteriota</taxon>
        <taxon>Terriglobia</taxon>
        <taxon>Terriglobales</taxon>
        <taxon>Acidobacteriaceae</taxon>
        <taxon>Terriglobus</taxon>
    </lineage>
</organism>
<proteinExistence type="predicted"/>